<dbReference type="InterPro" id="IPR019533">
    <property type="entry name" value="Peptidase_S26"/>
</dbReference>
<proteinExistence type="inferred from homology"/>
<reference evidence="9 10" key="1">
    <citation type="submission" date="2018-08" db="EMBL/GenBank/DDBJ databases">
        <title>A genome reference for cultivated species of the human gut microbiota.</title>
        <authorList>
            <person name="Zou Y."/>
            <person name="Xue W."/>
            <person name="Luo G."/>
        </authorList>
    </citation>
    <scope>NUCLEOTIDE SEQUENCE [LARGE SCALE GENOMIC DNA]</scope>
    <source>
        <strain evidence="9 10">AF38-2</strain>
    </source>
</reference>
<dbReference type="InterPro" id="IPR000223">
    <property type="entry name" value="Pept_S26A_signal_pept_1"/>
</dbReference>
<gene>
    <name evidence="9" type="primary">lepB</name>
    <name evidence="9" type="ORF">DW027_27055</name>
</gene>
<evidence type="ECO:0000259" key="8">
    <source>
        <dbReference type="Pfam" id="PF10502"/>
    </source>
</evidence>
<dbReference type="InterPro" id="IPR036286">
    <property type="entry name" value="LexA/Signal_pep-like_sf"/>
</dbReference>
<keyword evidence="7" id="KW-1133">Transmembrane helix</keyword>
<dbReference type="Proteomes" id="UP000284495">
    <property type="component" value="Unassembled WGS sequence"/>
</dbReference>
<keyword evidence="5 7" id="KW-0378">Hydrolase</keyword>
<evidence type="ECO:0000256" key="1">
    <source>
        <dbReference type="ARBA" id="ARBA00000677"/>
    </source>
</evidence>
<accession>A0A415K2Q5</accession>
<evidence type="ECO:0000313" key="9">
    <source>
        <dbReference type="EMBL" id="RHL30599.1"/>
    </source>
</evidence>
<evidence type="ECO:0000256" key="5">
    <source>
        <dbReference type="ARBA" id="ARBA00022801"/>
    </source>
</evidence>
<keyword evidence="7" id="KW-0472">Membrane</keyword>
<organism evidence="9 10">
    <name type="scientific">Bacteroides xylanisolvens</name>
    <dbReference type="NCBI Taxonomy" id="371601"/>
    <lineage>
        <taxon>Bacteria</taxon>
        <taxon>Pseudomonadati</taxon>
        <taxon>Bacteroidota</taxon>
        <taxon>Bacteroidia</taxon>
        <taxon>Bacteroidales</taxon>
        <taxon>Bacteroidaceae</taxon>
        <taxon>Bacteroides</taxon>
    </lineage>
</organism>
<evidence type="ECO:0000256" key="3">
    <source>
        <dbReference type="ARBA" id="ARBA00013208"/>
    </source>
</evidence>
<dbReference type="GO" id="GO:0016020">
    <property type="term" value="C:membrane"/>
    <property type="evidence" value="ECO:0007669"/>
    <property type="project" value="UniProtKB-SubCell"/>
</dbReference>
<dbReference type="PANTHER" id="PTHR43390:SF1">
    <property type="entry name" value="CHLOROPLAST PROCESSING PEPTIDASE"/>
    <property type="match status" value="1"/>
</dbReference>
<evidence type="ECO:0000256" key="4">
    <source>
        <dbReference type="ARBA" id="ARBA00019232"/>
    </source>
</evidence>
<keyword evidence="7" id="KW-0645">Protease</keyword>
<evidence type="ECO:0000256" key="6">
    <source>
        <dbReference type="PIRSR" id="PIRSR600223-1"/>
    </source>
</evidence>
<dbReference type="InterPro" id="IPR019758">
    <property type="entry name" value="Pept_S26A_signal_pept_1_CS"/>
</dbReference>
<dbReference type="CDD" id="cd06530">
    <property type="entry name" value="S26_SPase_I"/>
    <property type="match status" value="2"/>
</dbReference>
<comment type="similarity">
    <text evidence="2 7">Belongs to the peptidase S26 family.</text>
</comment>
<dbReference type="PRINTS" id="PR00727">
    <property type="entry name" value="LEADERPTASE"/>
</dbReference>
<dbReference type="Pfam" id="PF10502">
    <property type="entry name" value="Peptidase_S26"/>
    <property type="match status" value="1"/>
</dbReference>
<dbReference type="PANTHER" id="PTHR43390">
    <property type="entry name" value="SIGNAL PEPTIDASE I"/>
    <property type="match status" value="1"/>
</dbReference>
<evidence type="ECO:0000313" key="10">
    <source>
        <dbReference type="Proteomes" id="UP000284495"/>
    </source>
</evidence>
<dbReference type="GO" id="GO:0004252">
    <property type="term" value="F:serine-type endopeptidase activity"/>
    <property type="evidence" value="ECO:0007669"/>
    <property type="project" value="InterPro"/>
</dbReference>
<feature type="active site" evidence="6">
    <location>
        <position position="46"/>
    </location>
</feature>
<sequence>MDKFLAVIKKLLTLFVKLFTGVCYLVLLFFFVQVFCYTSFRIPSESMEPVLVNGDYILVNKMIKGARLFDVFAAVEGKDVDIYRIPGFGDFKRNDVLVFNFPYPENRWDSISMDVMRYYVKRCIALPGDTLEIRGGRYKVRGCGERLGNQDERYIEKLEHAEQYGIAVDAFPYDEQQGWTVCEFGPLAIPEKGRKVVMNRTNFFLYRQLIDWEQKKKLSLKDGRILLGDSAITQYRFEKDYYFVAGDNMANSQDSRYWGMLPEEYIVGKVVRIWYSEDKYSGKIRWERILKKVR</sequence>
<evidence type="ECO:0000256" key="2">
    <source>
        <dbReference type="ARBA" id="ARBA00009370"/>
    </source>
</evidence>
<dbReference type="RefSeq" id="WP_118219586.1">
    <property type="nucleotide sequence ID" value="NZ_JAQEAW010000063.1"/>
</dbReference>
<dbReference type="GO" id="GO:0006465">
    <property type="term" value="P:signal peptide processing"/>
    <property type="evidence" value="ECO:0007669"/>
    <property type="project" value="InterPro"/>
</dbReference>
<dbReference type="EMBL" id="QROO01000067">
    <property type="protein sequence ID" value="RHL30599.1"/>
    <property type="molecule type" value="Genomic_DNA"/>
</dbReference>
<comment type="caution">
    <text evidence="9">The sequence shown here is derived from an EMBL/GenBank/DDBJ whole genome shotgun (WGS) entry which is preliminary data.</text>
</comment>
<feature type="transmembrane region" description="Helical" evidence="7">
    <location>
        <begin position="12"/>
        <end position="35"/>
    </location>
</feature>
<dbReference type="NCBIfam" id="TIGR02227">
    <property type="entry name" value="sigpep_I_bact"/>
    <property type="match status" value="1"/>
</dbReference>
<comment type="catalytic activity">
    <reaction evidence="1 7">
        <text>Cleavage of hydrophobic, N-terminal signal or leader sequences from secreted and periplasmic proteins.</text>
        <dbReference type="EC" id="3.4.21.89"/>
    </reaction>
</comment>
<dbReference type="EC" id="3.4.21.89" evidence="3 7"/>
<dbReference type="Gene3D" id="2.10.109.10">
    <property type="entry name" value="Umud Fragment, subunit A"/>
    <property type="match status" value="1"/>
</dbReference>
<evidence type="ECO:0000256" key="7">
    <source>
        <dbReference type="RuleBase" id="RU362042"/>
    </source>
</evidence>
<protein>
    <recommendedName>
        <fullName evidence="4 7">Signal peptidase I</fullName>
        <ecNumber evidence="3 7">3.4.21.89</ecNumber>
    </recommendedName>
</protein>
<dbReference type="AlphaFoldDB" id="A0A415K2Q5"/>
<feature type="active site" evidence="6">
    <location>
        <position position="121"/>
    </location>
</feature>
<feature type="domain" description="Peptidase S26" evidence="8">
    <location>
        <begin position="22"/>
        <end position="274"/>
    </location>
</feature>
<name>A0A415K2Q5_9BACE</name>
<dbReference type="SUPFAM" id="SSF51306">
    <property type="entry name" value="LexA/Signal peptidase"/>
    <property type="match status" value="1"/>
</dbReference>
<dbReference type="PROSITE" id="PS00761">
    <property type="entry name" value="SPASE_I_3"/>
    <property type="match status" value="1"/>
</dbReference>
<dbReference type="GO" id="GO:0009003">
    <property type="term" value="F:signal peptidase activity"/>
    <property type="evidence" value="ECO:0007669"/>
    <property type="project" value="UniProtKB-EC"/>
</dbReference>
<keyword evidence="7" id="KW-0812">Transmembrane</keyword>
<comment type="subcellular location">
    <subcellularLocation>
        <location evidence="7">Membrane</location>
        <topology evidence="7">Single-pass type II membrane protein</topology>
    </subcellularLocation>
</comment>